<dbReference type="CDD" id="cd11645">
    <property type="entry name" value="Precorrin_2_C20_MT"/>
    <property type="match status" value="1"/>
</dbReference>
<accession>A0A0R2L3N0</accession>
<dbReference type="InterPro" id="IPR012382">
    <property type="entry name" value="CobI/CbiL"/>
</dbReference>
<dbReference type="EMBL" id="BJUD01000002">
    <property type="protein sequence ID" value="GEK27882.1"/>
    <property type="molecule type" value="Genomic_DNA"/>
</dbReference>
<evidence type="ECO:0000256" key="7">
    <source>
        <dbReference type="PIRNR" id="PIRNR036427"/>
    </source>
</evidence>
<dbReference type="InterPro" id="IPR000878">
    <property type="entry name" value="4pyrrol_Mease"/>
</dbReference>
<dbReference type="Gene3D" id="3.40.1010.10">
    <property type="entry name" value="Cobalt-precorrin-4 Transmethylase, Domain 1"/>
    <property type="match status" value="1"/>
</dbReference>
<dbReference type="InterPro" id="IPR014777">
    <property type="entry name" value="4pyrrole_Mease_sub1"/>
</dbReference>
<dbReference type="SUPFAM" id="SSF53790">
    <property type="entry name" value="Tetrapyrrole methylase"/>
    <property type="match status" value="1"/>
</dbReference>
<dbReference type="PATRIC" id="fig|348151.3.peg.1626"/>
<keyword evidence="11" id="KW-1185">Reference proteome</keyword>
<evidence type="ECO:0000313" key="10">
    <source>
        <dbReference type="EMBL" id="KRN96193.1"/>
    </source>
</evidence>
<dbReference type="PANTHER" id="PTHR43467">
    <property type="entry name" value="COBALT-PRECORRIN-2 C(20)-METHYLTRANSFERASE"/>
    <property type="match status" value="1"/>
</dbReference>
<evidence type="ECO:0000256" key="5">
    <source>
        <dbReference type="ARBA" id="ARBA00022679"/>
    </source>
</evidence>
<evidence type="ECO:0000256" key="2">
    <source>
        <dbReference type="ARBA" id="ARBA00005879"/>
    </source>
</evidence>
<feature type="domain" description="Tetrapyrrole methylase" evidence="8">
    <location>
        <begin position="6"/>
        <end position="212"/>
    </location>
</feature>
<dbReference type="STRING" id="348151.IV55_GL001579"/>
<dbReference type="UniPathway" id="UPA00148"/>
<dbReference type="GO" id="GO:0032259">
    <property type="term" value="P:methylation"/>
    <property type="evidence" value="ECO:0007669"/>
    <property type="project" value="UniProtKB-KW"/>
</dbReference>
<dbReference type="NCBIfam" id="TIGR01467">
    <property type="entry name" value="cobI_cbiL"/>
    <property type="match status" value="1"/>
</dbReference>
<comment type="pathway">
    <text evidence="1">Cofactor biosynthesis; adenosylcobalamin biosynthesis.</text>
</comment>
<dbReference type="InterPro" id="IPR014776">
    <property type="entry name" value="4pyrrole_Mease_sub2"/>
</dbReference>
<reference evidence="10 11" key="1">
    <citation type="journal article" date="2015" name="Genome Announc.">
        <title>Expanding the biotechnology potential of lactobacilli through comparative genomics of 213 strains and associated genera.</title>
        <authorList>
            <person name="Sun Z."/>
            <person name="Harris H.M."/>
            <person name="McCann A."/>
            <person name="Guo C."/>
            <person name="Argimon S."/>
            <person name="Zhang W."/>
            <person name="Yang X."/>
            <person name="Jeffery I.B."/>
            <person name="Cooney J.C."/>
            <person name="Kagawa T.F."/>
            <person name="Liu W."/>
            <person name="Song Y."/>
            <person name="Salvetti E."/>
            <person name="Wrobel A."/>
            <person name="Rasinkangas P."/>
            <person name="Parkhill J."/>
            <person name="Rea M.C."/>
            <person name="O'Sullivan O."/>
            <person name="Ritari J."/>
            <person name="Douillard F.P."/>
            <person name="Paul Ross R."/>
            <person name="Yang R."/>
            <person name="Briner A.E."/>
            <person name="Felis G.E."/>
            <person name="de Vos W.M."/>
            <person name="Barrangou R."/>
            <person name="Klaenhammer T.R."/>
            <person name="Caufield P.W."/>
            <person name="Cui Y."/>
            <person name="Zhang H."/>
            <person name="O'Toole P.W."/>
        </authorList>
    </citation>
    <scope>NUCLEOTIDE SEQUENCE [LARGE SCALE GENOMIC DNA]</scope>
    <source>
        <strain evidence="10 11">DSM 22696</strain>
    </source>
</reference>
<evidence type="ECO:0000256" key="4">
    <source>
        <dbReference type="ARBA" id="ARBA00022603"/>
    </source>
</evidence>
<dbReference type="InterPro" id="IPR006364">
    <property type="entry name" value="CobI/CbiL/CobIJ_dom"/>
</dbReference>
<dbReference type="RefSeq" id="WP_057810001.1">
    <property type="nucleotide sequence ID" value="NZ_BJUD01000002.1"/>
</dbReference>
<gene>
    <name evidence="10" type="ORF">IV55_GL001579</name>
    <name evidence="9" type="ORF">LSI01_01930</name>
</gene>
<evidence type="ECO:0000313" key="12">
    <source>
        <dbReference type="Proteomes" id="UP000321429"/>
    </source>
</evidence>
<evidence type="ECO:0000256" key="6">
    <source>
        <dbReference type="ARBA" id="ARBA00022691"/>
    </source>
</evidence>
<dbReference type="Pfam" id="PF00590">
    <property type="entry name" value="TP_methylase"/>
    <property type="match status" value="1"/>
</dbReference>
<organism evidence="10 11">
    <name type="scientific">Furfurilactobacillus siliginis</name>
    <dbReference type="NCBI Taxonomy" id="348151"/>
    <lineage>
        <taxon>Bacteria</taxon>
        <taxon>Bacillati</taxon>
        <taxon>Bacillota</taxon>
        <taxon>Bacilli</taxon>
        <taxon>Lactobacillales</taxon>
        <taxon>Lactobacillaceae</taxon>
        <taxon>Furfurilactobacillus</taxon>
    </lineage>
</organism>
<dbReference type="Gene3D" id="3.30.950.10">
    <property type="entry name" value="Methyltransferase, Cobalt-precorrin-4 Transmethylase, Domain 2"/>
    <property type="match status" value="1"/>
</dbReference>
<dbReference type="AlphaFoldDB" id="A0A0R2L3N0"/>
<keyword evidence="4 10" id="KW-0489">Methyltransferase</keyword>
<evidence type="ECO:0000313" key="11">
    <source>
        <dbReference type="Proteomes" id="UP000051139"/>
    </source>
</evidence>
<name>A0A0R2L3N0_9LACO</name>
<dbReference type="OrthoDB" id="9804789at2"/>
<dbReference type="InterPro" id="IPR035996">
    <property type="entry name" value="4pyrrol_Methylase_sf"/>
</dbReference>
<comment type="caution">
    <text evidence="10">The sequence shown here is derived from an EMBL/GenBank/DDBJ whole genome shotgun (WGS) entry which is preliminary data.</text>
</comment>
<evidence type="ECO:0000259" key="8">
    <source>
        <dbReference type="Pfam" id="PF00590"/>
    </source>
</evidence>
<dbReference type="GO" id="GO:0030788">
    <property type="term" value="F:precorrin-2 C20-methyltransferase activity"/>
    <property type="evidence" value="ECO:0007669"/>
    <property type="project" value="InterPro"/>
</dbReference>
<comment type="similarity">
    <text evidence="2 7">Belongs to the precorrin methyltransferase family.</text>
</comment>
<protein>
    <submittedName>
        <fullName evidence="9 10">Precorrin-2 C(20)-methyltransferase</fullName>
    </submittedName>
</protein>
<keyword evidence="5 10" id="KW-0808">Transferase</keyword>
<evidence type="ECO:0000256" key="3">
    <source>
        <dbReference type="ARBA" id="ARBA00022573"/>
    </source>
</evidence>
<reference evidence="9 12" key="2">
    <citation type="submission" date="2019-07" db="EMBL/GenBank/DDBJ databases">
        <title>Whole genome shotgun sequence of Lactobacillus siliginis NBRC 101315.</title>
        <authorList>
            <person name="Hosoyama A."/>
            <person name="Uohara A."/>
            <person name="Ohji S."/>
            <person name="Ichikawa N."/>
        </authorList>
    </citation>
    <scope>NUCLEOTIDE SEQUENCE [LARGE SCALE GENOMIC DNA]</scope>
    <source>
        <strain evidence="9 12">NBRC 101315</strain>
    </source>
</reference>
<dbReference type="Proteomes" id="UP000321429">
    <property type="component" value="Unassembled WGS sequence"/>
</dbReference>
<dbReference type="PIRSF" id="PIRSF036427">
    <property type="entry name" value="Precrrn-2_mtase"/>
    <property type="match status" value="1"/>
</dbReference>
<dbReference type="GO" id="GO:0009236">
    <property type="term" value="P:cobalamin biosynthetic process"/>
    <property type="evidence" value="ECO:0007669"/>
    <property type="project" value="UniProtKB-UniRule"/>
</dbReference>
<evidence type="ECO:0000313" key="9">
    <source>
        <dbReference type="EMBL" id="GEK27882.1"/>
    </source>
</evidence>
<keyword evidence="6" id="KW-0949">S-adenosyl-L-methionine</keyword>
<dbReference type="EMBL" id="JQCB01000005">
    <property type="protein sequence ID" value="KRN96193.1"/>
    <property type="molecule type" value="Genomic_DNA"/>
</dbReference>
<keyword evidence="3" id="KW-0169">Cobalamin biosynthesis</keyword>
<dbReference type="Proteomes" id="UP000051139">
    <property type="component" value="Unassembled WGS sequence"/>
</dbReference>
<evidence type="ECO:0000256" key="1">
    <source>
        <dbReference type="ARBA" id="ARBA00004953"/>
    </source>
</evidence>
<dbReference type="PANTHER" id="PTHR43467:SF2">
    <property type="entry name" value="COBALT-PRECORRIN-2 C(20)-METHYLTRANSFERASE"/>
    <property type="match status" value="1"/>
</dbReference>
<sequence>MSNGTFWGIGIGPGDSDLLTIKVVKALKHLDVLYTPTAHNGKPSVAETIAKPYLPMGMTVKKRRFPMIKNGEERQTALQAVADEMAEDVAKGKNVGMLTLGDPAIYSTVSYIVQLLPTSVPVKLLAGIASYSQLAASIGQPLMIDEESLGILSATEDFDSLKKMIMDYDNLVIMKVSACFSDLYDFLKDEHLLDSAVLVENISMENQQVLPLTGMENTDKVPYFATMLIKKGKQNNA</sequence>
<proteinExistence type="inferred from homology"/>